<reference evidence="1 2" key="1">
    <citation type="submission" date="2014-04" db="EMBL/GenBank/DDBJ databases">
        <authorList>
            <consortium name="DOE Joint Genome Institute"/>
            <person name="Kuo A."/>
            <person name="Kohler A."/>
            <person name="Nagy L.G."/>
            <person name="Floudas D."/>
            <person name="Copeland A."/>
            <person name="Barry K.W."/>
            <person name="Cichocki N."/>
            <person name="Veneault-Fourrey C."/>
            <person name="LaButti K."/>
            <person name="Lindquist E.A."/>
            <person name="Lipzen A."/>
            <person name="Lundell T."/>
            <person name="Morin E."/>
            <person name="Murat C."/>
            <person name="Sun H."/>
            <person name="Tunlid A."/>
            <person name="Henrissat B."/>
            <person name="Grigoriev I.V."/>
            <person name="Hibbett D.S."/>
            <person name="Martin F."/>
            <person name="Nordberg H.P."/>
            <person name="Cantor M.N."/>
            <person name="Hua S.X."/>
        </authorList>
    </citation>
    <scope>NUCLEOTIDE SEQUENCE [LARGE SCALE GENOMIC DNA]</scope>
    <source>
        <strain evidence="1 2">Foug A</strain>
    </source>
</reference>
<evidence type="ECO:0000313" key="2">
    <source>
        <dbReference type="Proteomes" id="UP000053989"/>
    </source>
</evidence>
<evidence type="ECO:0000313" key="1">
    <source>
        <dbReference type="EMBL" id="KIM61649.1"/>
    </source>
</evidence>
<name>A0A0C3DZL5_9AGAM</name>
<dbReference type="InParanoid" id="A0A0C3DZL5"/>
<dbReference type="HOGENOM" id="CLU_2723683_0_0_1"/>
<gene>
    <name evidence="1" type="ORF">SCLCIDRAFT_862858</name>
</gene>
<reference evidence="2" key="2">
    <citation type="submission" date="2015-01" db="EMBL/GenBank/DDBJ databases">
        <title>Evolutionary Origins and Diversification of the Mycorrhizal Mutualists.</title>
        <authorList>
            <consortium name="DOE Joint Genome Institute"/>
            <consortium name="Mycorrhizal Genomics Consortium"/>
            <person name="Kohler A."/>
            <person name="Kuo A."/>
            <person name="Nagy L.G."/>
            <person name="Floudas D."/>
            <person name="Copeland A."/>
            <person name="Barry K.W."/>
            <person name="Cichocki N."/>
            <person name="Veneault-Fourrey C."/>
            <person name="LaButti K."/>
            <person name="Lindquist E.A."/>
            <person name="Lipzen A."/>
            <person name="Lundell T."/>
            <person name="Morin E."/>
            <person name="Murat C."/>
            <person name="Riley R."/>
            <person name="Ohm R."/>
            <person name="Sun H."/>
            <person name="Tunlid A."/>
            <person name="Henrissat B."/>
            <person name="Grigoriev I.V."/>
            <person name="Hibbett D.S."/>
            <person name="Martin F."/>
        </authorList>
    </citation>
    <scope>NUCLEOTIDE SEQUENCE [LARGE SCALE GENOMIC DNA]</scope>
    <source>
        <strain evidence="2">Foug A</strain>
    </source>
</reference>
<dbReference type="Proteomes" id="UP000053989">
    <property type="component" value="Unassembled WGS sequence"/>
</dbReference>
<organism evidence="1 2">
    <name type="scientific">Scleroderma citrinum Foug A</name>
    <dbReference type="NCBI Taxonomy" id="1036808"/>
    <lineage>
        <taxon>Eukaryota</taxon>
        <taxon>Fungi</taxon>
        <taxon>Dikarya</taxon>
        <taxon>Basidiomycota</taxon>
        <taxon>Agaricomycotina</taxon>
        <taxon>Agaricomycetes</taxon>
        <taxon>Agaricomycetidae</taxon>
        <taxon>Boletales</taxon>
        <taxon>Sclerodermatineae</taxon>
        <taxon>Sclerodermataceae</taxon>
        <taxon>Scleroderma</taxon>
    </lineage>
</organism>
<proteinExistence type="predicted"/>
<keyword evidence="2" id="KW-1185">Reference proteome</keyword>
<dbReference type="EMBL" id="KN822049">
    <property type="protein sequence ID" value="KIM61649.1"/>
    <property type="molecule type" value="Genomic_DNA"/>
</dbReference>
<protein>
    <submittedName>
        <fullName evidence="1">Uncharacterized protein</fullName>
    </submittedName>
</protein>
<sequence length="72" mass="8287">MGPDLEVHYVTSDRLRNDVRETVIHTFDHSERRILTNSTWTYSGDSRTYLTAVAAMCHRQYVVCVPSITVSK</sequence>
<accession>A0A0C3DZL5</accession>
<dbReference type="AlphaFoldDB" id="A0A0C3DZL5"/>